<gene>
    <name evidence="1" type="ORF">DCAF_LOCUS11503</name>
</gene>
<proteinExistence type="predicted"/>
<accession>A0AAV1RIC4</accession>
<keyword evidence="2" id="KW-1185">Reference proteome</keyword>
<evidence type="ECO:0000313" key="2">
    <source>
        <dbReference type="Proteomes" id="UP001314170"/>
    </source>
</evidence>
<dbReference type="EMBL" id="CAWUPB010000994">
    <property type="protein sequence ID" value="CAK7336495.1"/>
    <property type="molecule type" value="Genomic_DNA"/>
</dbReference>
<sequence length="248" mass="28450">MGSDLGCQSQQHQRDQNDKVLGVKVSGRRQDFSIARPHYASHHSLFGLPNIGLEFSEKEDRENKFINFVHNSLSGVNELDIIFTVLPRDYTDLDLPQALFSAKTLTEFEDLISNLPFLRILYLNTTNGDRLKRVKVSSQRLVKLKLITSLEAIVIDAPNLHTFKYAASTTPSVVSVYPSRLVKATYQLYTPIAGMNASFFLKLREIVEYFKQVERFTLRLSIGHFSFLRLHFDHIFIPSFLHFLVSLI</sequence>
<comment type="caution">
    <text evidence="1">The sequence shown here is derived from an EMBL/GenBank/DDBJ whole genome shotgun (WGS) entry which is preliminary data.</text>
</comment>
<reference evidence="1 2" key="1">
    <citation type="submission" date="2024-01" db="EMBL/GenBank/DDBJ databases">
        <authorList>
            <person name="Waweru B."/>
        </authorList>
    </citation>
    <scope>NUCLEOTIDE SEQUENCE [LARGE SCALE GENOMIC DNA]</scope>
</reference>
<dbReference type="AlphaFoldDB" id="A0AAV1RIC4"/>
<protein>
    <recommendedName>
        <fullName evidence="3">Maturase K</fullName>
    </recommendedName>
</protein>
<name>A0AAV1RIC4_9ROSI</name>
<dbReference type="Proteomes" id="UP001314170">
    <property type="component" value="Unassembled WGS sequence"/>
</dbReference>
<evidence type="ECO:0000313" key="1">
    <source>
        <dbReference type="EMBL" id="CAK7336495.1"/>
    </source>
</evidence>
<organism evidence="1 2">
    <name type="scientific">Dovyalis caffra</name>
    <dbReference type="NCBI Taxonomy" id="77055"/>
    <lineage>
        <taxon>Eukaryota</taxon>
        <taxon>Viridiplantae</taxon>
        <taxon>Streptophyta</taxon>
        <taxon>Embryophyta</taxon>
        <taxon>Tracheophyta</taxon>
        <taxon>Spermatophyta</taxon>
        <taxon>Magnoliopsida</taxon>
        <taxon>eudicotyledons</taxon>
        <taxon>Gunneridae</taxon>
        <taxon>Pentapetalae</taxon>
        <taxon>rosids</taxon>
        <taxon>fabids</taxon>
        <taxon>Malpighiales</taxon>
        <taxon>Salicaceae</taxon>
        <taxon>Flacourtieae</taxon>
        <taxon>Dovyalis</taxon>
    </lineage>
</organism>
<evidence type="ECO:0008006" key="3">
    <source>
        <dbReference type="Google" id="ProtNLM"/>
    </source>
</evidence>